<evidence type="ECO:0000256" key="3">
    <source>
        <dbReference type="SAM" id="Phobius"/>
    </source>
</evidence>
<dbReference type="Proteomes" id="UP001597438">
    <property type="component" value="Unassembled WGS sequence"/>
</dbReference>
<keyword evidence="3" id="KW-1133">Transmembrane helix</keyword>
<dbReference type="Pfam" id="PF00884">
    <property type="entry name" value="Sulfatase"/>
    <property type="match status" value="1"/>
</dbReference>
<dbReference type="RefSeq" id="WP_251740468.1">
    <property type="nucleotide sequence ID" value="NZ_JBHUOJ010000015.1"/>
</dbReference>
<dbReference type="PANTHER" id="PTHR42693:SF53">
    <property type="entry name" value="ENDO-4-O-SULFATASE"/>
    <property type="match status" value="1"/>
</dbReference>
<dbReference type="InterPro" id="IPR017850">
    <property type="entry name" value="Alkaline_phosphatase_core_sf"/>
</dbReference>
<feature type="transmembrane region" description="Helical" evidence="3">
    <location>
        <begin position="6"/>
        <end position="27"/>
    </location>
</feature>
<dbReference type="InterPro" id="IPR050738">
    <property type="entry name" value="Sulfatase"/>
</dbReference>
<dbReference type="EMBL" id="JBHUOJ010000015">
    <property type="protein sequence ID" value="MFD2833121.1"/>
    <property type="molecule type" value="Genomic_DNA"/>
</dbReference>
<sequence>MYKVKFIGVLSYLSYQFSVVALILFSVTGNAQSDLKKETDQSPTIAKDDYNILWIVADDLGTDIRSYGTNIYTPNLDRLASESVVYKNMFTTAAVCSASRSGIITGMYPVSINAHQHRTSYKKELPDSIKPITEYFRKAGYFVTNGNGNPEARKAKTDYNFKHTSEMFDGGHWRQRPDNTKFFSQIQIFFPHRPFHRDSIHPVDPDKVKIPPYYPDHPLIRKDWAMYLETVQLADRQVGEVLDQLEKDDLLDKTIIFFFGDQGRPHARAKQFLYDSGTNTPLMVRWPEGKAAGTVSKELVSNIDIPFSTLKLAGIEPPSYMQGQDFIRNENKRDYVFTMRDRRDETVDRIRAVRSKRFKYIRNYYPERPYTQSNVYKEMRYPALPLLRVLNKQGKLTEQQQKFISDARPEEEFYDLVKDPYEMDNLAEVEAYQKELQKYKEILNKWVKNYDLGSYPEAPAEIKAASEEALKRRSRMLKERGLPNDYTDEQMVNYWLKELKVEENETSQ</sequence>
<name>A0ABW5X202_9FLAO</name>
<comment type="similarity">
    <text evidence="1">Belongs to the sulfatase family.</text>
</comment>
<evidence type="ECO:0000256" key="1">
    <source>
        <dbReference type="ARBA" id="ARBA00008779"/>
    </source>
</evidence>
<keyword evidence="3" id="KW-0812">Transmembrane</keyword>
<dbReference type="SUPFAM" id="SSF53649">
    <property type="entry name" value="Alkaline phosphatase-like"/>
    <property type="match status" value="1"/>
</dbReference>
<keyword evidence="6" id="KW-1185">Reference proteome</keyword>
<keyword evidence="2" id="KW-0378">Hydrolase</keyword>
<comment type="caution">
    <text evidence="5">The sequence shown here is derived from an EMBL/GenBank/DDBJ whole genome shotgun (WGS) entry which is preliminary data.</text>
</comment>
<feature type="domain" description="Sulfatase N-terminal" evidence="4">
    <location>
        <begin position="51"/>
        <end position="315"/>
    </location>
</feature>
<dbReference type="PANTHER" id="PTHR42693">
    <property type="entry name" value="ARYLSULFATASE FAMILY MEMBER"/>
    <property type="match status" value="1"/>
</dbReference>
<accession>A0ABW5X202</accession>
<gene>
    <name evidence="5" type="ORF">ACFSYS_07445</name>
</gene>
<proteinExistence type="inferred from homology"/>
<dbReference type="Gene3D" id="3.40.720.10">
    <property type="entry name" value="Alkaline Phosphatase, subunit A"/>
    <property type="match status" value="1"/>
</dbReference>
<organism evidence="5 6">
    <name type="scientific">Christiangramia antarctica</name>
    <dbReference type="NCBI Taxonomy" id="2058158"/>
    <lineage>
        <taxon>Bacteria</taxon>
        <taxon>Pseudomonadati</taxon>
        <taxon>Bacteroidota</taxon>
        <taxon>Flavobacteriia</taxon>
        <taxon>Flavobacteriales</taxon>
        <taxon>Flavobacteriaceae</taxon>
        <taxon>Christiangramia</taxon>
    </lineage>
</organism>
<evidence type="ECO:0000259" key="4">
    <source>
        <dbReference type="Pfam" id="PF00884"/>
    </source>
</evidence>
<reference evidence="6" key="1">
    <citation type="journal article" date="2019" name="Int. J. Syst. Evol. Microbiol.">
        <title>The Global Catalogue of Microorganisms (GCM) 10K type strain sequencing project: providing services to taxonomists for standard genome sequencing and annotation.</title>
        <authorList>
            <consortium name="The Broad Institute Genomics Platform"/>
            <consortium name="The Broad Institute Genome Sequencing Center for Infectious Disease"/>
            <person name="Wu L."/>
            <person name="Ma J."/>
        </authorList>
    </citation>
    <scope>NUCLEOTIDE SEQUENCE [LARGE SCALE GENOMIC DNA]</scope>
    <source>
        <strain evidence="6">KCTC 52925</strain>
    </source>
</reference>
<evidence type="ECO:0000313" key="6">
    <source>
        <dbReference type="Proteomes" id="UP001597438"/>
    </source>
</evidence>
<protein>
    <submittedName>
        <fullName evidence="5">Sulfatase</fullName>
    </submittedName>
</protein>
<dbReference type="InterPro" id="IPR000917">
    <property type="entry name" value="Sulfatase_N"/>
</dbReference>
<keyword evidence="3" id="KW-0472">Membrane</keyword>
<dbReference type="CDD" id="cd16027">
    <property type="entry name" value="SGSH"/>
    <property type="match status" value="1"/>
</dbReference>
<evidence type="ECO:0000256" key="2">
    <source>
        <dbReference type="ARBA" id="ARBA00022801"/>
    </source>
</evidence>
<evidence type="ECO:0000313" key="5">
    <source>
        <dbReference type="EMBL" id="MFD2833121.1"/>
    </source>
</evidence>